<comment type="caution">
    <text evidence="2">The sequence shown here is derived from an EMBL/GenBank/DDBJ whole genome shotgun (WGS) entry which is preliminary data.</text>
</comment>
<evidence type="ECO:0000256" key="1">
    <source>
        <dbReference type="SAM" id="MobiDB-lite"/>
    </source>
</evidence>
<accession>A0AAV9DE31</accession>
<sequence>MLEGTQCENMARGLGAVRRRSSSRQCRSTPYPLPFCHHQSIERERRNLKTPSKALKKGDWEDATCSVCMEYPHNAVLLLCSSHDKGCRPYMCGTSYRYSNCLDQFKKAYEGHEKCQVVELACPLCRGQVKGWTVVEPAREYLNAKRRSCMQDECAFHGTYRELRKHMRAAHPCAQPREVDPTLEQKWKRLELERERRDVITTIRATTPGAYVMGDYVIEGNGGFDSDDDDDDFEDDEGGFDASGDHNGIGNQNILEVLLLWQAFRSEGNGGGGFNSRLRRLRQRSYEAFEAEGGHPPLMPTSSASASSEEDDLGVAEGRVGAGRAEQRRRRRRRSRQRSVIDFT</sequence>
<protein>
    <submittedName>
        <fullName evidence="2">Uncharacterized protein</fullName>
    </submittedName>
</protein>
<keyword evidence="3" id="KW-1185">Reference proteome</keyword>
<name>A0AAV9DE31_ACOCL</name>
<dbReference type="Pfam" id="PF07800">
    <property type="entry name" value="DUF1644"/>
    <property type="match status" value="1"/>
</dbReference>
<organism evidence="2 3">
    <name type="scientific">Acorus calamus</name>
    <name type="common">Sweet flag</name>
    <dbReference type="NCBI Taxonomy" id="4465"/>
    <lineage>
        <taxon>Eukaryota</taxon>
        <taxon>Viridiplantae</taxon>
        <taxon>Streptophyta</taxon>
        <taxon>Embryophyta</taxon>
        <taxon>Tracheophyta</taxon>
        <taxon>Spermatophyta</taxon>
        <taxon>Magnoliopsida</taxon>
        <taxon>Liliopsida</taxon>
        <taxon>Acoraceae</taxon>
        <taxon>Acorus</taxon>
    </lineage>
</organism>
<feature type="compositionally biased region" description="Basic residues" evidence="1">
    <location>
        <begin position="327"/>
        <end position="337"/>
    </location>
</feature>
<dbReference type="Proteomes" id="UP001180020">
    <property type="component" value="Unassembled WGS sequence"/>
</dbReference>
<reference evidence="2" key="1">
    <citation type="journal article" date="2023" name="Nat. Commun.">
        <title>Diploid and tetraploid genomes of Acorus and the evolution of monocots.</title>
        <authorList>
            <person name="Ma L."/>
            <person name="Liu K.W."/>
            <person name="Li Z."/>
            <person name="Hsiao Y.Y."/>
            <person name="Qi Y."/>
            <person name="Fu T."/>
            <person name="Tang G.D."/>
            <person name="Zhang D."/>
            <person name="Sun W.H."/>
            <person name="Liu D.K."/>
            <person name="Li Y."/>
            <person name="Chen G.Z."/>
            <person name="Liu X.D."/>
            <person name="Liao X.Y."/>
            <person name="Jiang Y.T."/>
            <person name="Yu X."/>
            <person name="Hao Y."/>
            <person name="Huang J."/>
            <person name="Zhao X.W."/>
            <person name="Ke S."/>
            <person name="Chen Y.Y."/>
            <person name="Wu W.L."/>
            <person name="Hsu J.L."/>
            <person name="Lin Y.F."/>
            <person name="Huang M.D."/>
            <person name="Li C.Y."/>
            <person name="Huang L."/>
            <person name="Wang Z.W."/>
            <person name="Zhao X."/>
            <person name="Zhong W.Y."/>
            <person name="Peng D.H."/>
            <person name="Ahmad S."/>
            <person name="Lan S."/>
            <person name="Zhang J.S."/>
            <person name="Tsai W.C."/>
            <person name="Van de Peer Y."/>
            <person name="Liu Z.J."/>
        </authorList>
    </citation>
    <scope>NUCLEOTIDE SEQUENCE</scope>
    <source>
        <strain evidence="2">CP</strain>
    </source>
</reference>
<dbReference type="PANTHER" id="PTHR31197">
    <property type="entry name" value="OS01G0612600 PROTEIN"/>
    <property type="match status" value="1"/>
</dbReference>
<dbReference type="EMBL" id="JAUJYO010000014">
    <property type="protein sequence ID" value="KAK1299269.1"/>
    <property type="molecule type" value="Genomic_DNA"/>
</dbReference>
<evidence type="ECO:0000313" key="3">
    <source>
        <dbReference type="Proteomes" id="UP001180020"/>
    </source>
</evidence>
<proteinExistence type="predicted"/>
<gene>
    <name evidence="2" type="ORF">QJS10_CPB14g01170</name>
</gene>
<dbReference type="PANTHER" id="PTHR31197:SF12">
    <property type="entry name" value="OS02G0770600 PROTEIN"/>
    <property type="match status" value="1"/>
</dbReference>
<evidence type="ECO:0000313" key="2">
    <source>
        <dbReference type="EMBL" id="KAK1299269.1"/>
    </source>
</evidence>
<dbReference type="InterPro" id="IPR012866">
    <property type="entry name" value="DUF1644"/>
</dbReference>
<reference evidence="2" key="2">
    <citation type="submission" date="2023-06" db="EMBL/GenBank/DDBJ databases">
        <authorList>
            <person name="Ma L."/>
            <person name="Liu K.-W."/>
            <person name="Li Z."/>
            <person name="Hsiao Y.-Y."/>
            <person name="Qi Y."/>
            <person name="Fu T."/>
            <person name="Tang G."/>
            <person name="Zhang D."/>
            <person name="Sun W.-H."/>
            <person name="Liu D.-K."/>
            <person name="Li Y."/>
            <person name="Chen G.-Z."/>
            <person name="Liu X.-D."/>
            <person name="Liao X.-Y."/>
            <person name="Jiang Y.-T."/>
            <person name="Yu X."/>
            <person name="Hao Y."/>
            <person name="Huang J."/>
            <person name="Zhao X.-W."/>
            <person name="Ke S."/>
            <person name="Chen Y.-Y."/>
            <person name="Wu W.-L."/>
            <person name="Hsu J.-L."/>
            <person name="Lin Y.-F."/>
            <person name="Huang M.-D."/>
            <person name="Li C.-Y."/>
            <person name="Huang L."/>
            <person name="Wang Z.-W."/>
            <person name="Zhao X."/>
            <person name="Zhong W.-Y."/>
            <person name="Peng D.-H."/>
            <person name="Ahmad S."/>
            <person name="Lan S."/>
            <person name="Zhang J.-S."/>
            <person name="Tsai W.-C."/>
            <person name="Van De Peer Y."/>
            <person name="Liu Z.-J."/>
        </authorList>
    </citation>
    <scope>NUCLEOTIDE SEQUENCE</scope>
    <source>
        <strain evidence="2">CP</strain>
        <tissue evidence="2">Leaves</tissue>
    </source>
</reference>
<feature type="region of interest" description="Disordered" evidence="1">
    <location>
        <begin position="289"/>
        <end position="344"/>
    </location>
</feature>
<feature type="compositionally biased region" description="Acidic residues" evidence="1">
    <location>
        <begin position="225"/>
        <end position="239"/>
    </location>
</feature>
<feature type="region of interest" description="Disordered" evidence="1">
    <location>
        <begin position="223"/>
        <end position="247"/>
    </location>
</feature>
<dbReference type="AlphaFoldDB" id="A0AAV9DE31"/>
<feature type="compositionally biased region" description="Low complexity" evidence="1">
    <location>
        <begin position="315"/>
        <end position="324"/>
    </location>
</feature>